<evidence type="ECO:0000256" key="2">
    <source>
        <dbReference type="ARBA" id="ARBA00022670"/>
    </source>
</evidence>
<dbReference type="Proteomes" id="UP000638560">
    <property type="component" value="Unassembled WGS sequence"/>
</dbReference>
<sequence length="321" mass="33989">MSSVRILLRTLVVAGLSAALVAPMSAARAEPSASELTQQINKASTELEKVVESYNKLNEEIKDSKAAVATLGARLGPLEQQAGQARAEAAELASRAYKTGGGLTAANVLLGRGDSNSLVNRLSALEQLARDRDRQIAGFDAAQRQYLDEKARLDATLARQTAQAKQLAAGKKRIEGELSKLYQMRRQAYGSETSPGSKYSGNIPAVSGKAGVAVRYAYNAIGKPYVYAAEGPNGYDCSGLTLAAWAAAGKSLPHNAAMQWDKVAHISRGSLKPGDLVFYRSLGHVGLFVGGGKIIHASRAGEPVKIVSVDVMTPYGYGRVR</sequence>
<accession>A0ABS0H1R1</accession>
<comment type="similarity">
    <text evidence="1">Belongs to the peptidase C40 family.</text>
</comment>
<feature type="signal peptide" evidence="6">
    <location>
        <begin position="1"/>
        <end position="29"/>
    </location>
</feature>
<name>A0ABS0H1R1_9ACTN</name>
<keyword evidence="9" id="KW-1185">Reference proteome</keyword>
<evidence type="ECO:0000256" key="1">
    <source>
        <dbReference type="ARBA" id="ARBA00007074"/>
    </source>
</evidence>
<evidence type="ECO:0000256" key="4">
    <source>
        <dbReference type="ARBA" id="ARBA00022807"/>
    </source>
</evidence>
<dbReference type="RefSeq" id="WP_196203949.1">
    <property type="nucleotide sequence ID" value="NZ_JADPUN010000231.1"/>
</dbReference>
<dbReference type="Gene3D" id="3.90.1720.10">
    <property type="entry name" value="endopeptidase domain like (from Nostoc punctiforme)"/>
    <property type="match status" value="1"/>
</dbReference>
<dbReference type="Pfam" id="PF00877">
    <property type="entry name" value="NLPC_P60"/>
    <property type="match status" value="1"/>
</dbReference>
<evidence type="ECO:0000256" key="5">
    <source>
        <dbReference type="SAM" id="Coils"/>
    </source>
</evidence>
<keyword evidence="2" id="KW-0645">Protease</keyword>
<organism evidence="8 9">
    <name type="scientific">Plantactinospora alkalitolerans</name>
    <dbReference type="NCBI Taxonomy" id="2789879"/>
    <lineage>
        <taxon>Bacteria</taxon>
        <taxon>Bacillati</taxon>
        <taxon>Actinomycetota</taxon>
        <taxon>Actinomycetes</taxon>
        <taxon>Micromonosporales</taxon>
        <taxon>Micromonosporaceae</taxon>
        <taxon>Plantactinospora</taxon>
    </lineage>
</organism>
<keyword evidence="4" id="KW-0788">Thiol protease</keyword>
<evidence type="ECO:0000313" key="9">
    <source>
        <dbReference type="Proteomes" id="UP000638560"/>
    </source>
</evidence>
<dbReference type="PANTHER" id="PTHR47359">
    <property type="entry name" value="PEPTIDOGLYCAN DL-ENDOPEPTIDASE CWLO"/>
    <property type="match status" value="1"/>
</dbReference>
<dbReference type="EMBL" id="JADPUN010000231">
    <property type="protein sequence ID" value="MBF9132390.1"/>
    <property type="molecule type" value="Genomic_DNA"/>
</dbReference>
<evidence type="ECO:0000259" key="7">
    <source>
        <dbReference type="PROSITE" id="PS51935"/>
    </source>
</evidence>
<evidence type="ECO:0000256" key="6">
    <source>
        <dbReference type="SAM" id="SignalP"/>
    </source>
</evidence>
<dbReference type="InterPro" id="IPR000064">
    <property type="entry name" value="NLP_P60_dom"/>
</dbReference>
<feature type="chain" id="PRO_5046542299" evidence="6">
    <location>
        <begin position="30"/>
        <end position="321"/>
    </location>
</feature>
<dbReference type="PROSITE" id="PS51935">
    <property type="entry name" value="NLPC_P60"/>
    <property type="match status" value="1"/>
</dbReference>
<dbReference type="InterPro" id="IPR038765">
    <property type="entry name" value="Papain-like_cys_pep_sf"/>
</dbReference>
<gene>
    <name evidence="8" type="ORF">I0C86_26075</name>
</gene>
<keyword evidence="3" id="KW-0378">Hydrolase</keyword>
<reference evidence="8 9" key="1">
    <citation type="submission" date="2020-11" db="EMBL/GenBank/DDBJ databases">
        <title>A novel isolate from a Black sea contaminated sediment with potential to produce alkanes: Plantactinospora alkalitolerans sp. nov.</title>
        <authorList>
            <person name="Carro L."/>
            <person name="Veyisoglu A."/>
            <person name="Guven K."/>
            <person name="Schumann P."/>
            <person name="Klenk H.-P."/>
            <person name="Sahin N."/>
        </authorList>
    </citation>
    <scope>NUCLEOTIDE SEQUENCE [LARGE SCALE GENOMIC DNA]</scope>
    <source>
        <strain evidence="8 9">S1510</strain>
    </source>
</reference>
<feature type="coiled-coil region" evidence="5">
    <location>
        <begin position="33"/>
        <end position="74"/>
    </location>
</feature>
<dbReference type="InterPro" id="IPR051794">
    <property type="entry name" value="PG_Endopeptidase_C40"/>
</dbReference>
<evidence type="ECO:0000256" key="3">
    <source>
        <dbReference type="ARBA" id="ARBA00022801"/>
    </source>
</evidence>
<evidence type="ECO:0000313" key="8">
    <source>
        <dbReference type="EMBL" id="MBF9132390.1"/>
    </source>
</evidence>
<protein>
    <submittedName>
        <fullName evidence="8">C40 family peptidase</fullName>
    </submittedName>
</protein>
<comment type="caution">
    <text evidence="8">The sequence shown here is derived from an EMBL/GenBank/DDBJ whole genome shotgun (WGS) entry which is preliminary data.</text>
</comment>
<dbReference type="PANTHER" id="PTHR47359:SF3">
    <property type="entry name" value="NLP_P60 DOMAIN-CONTAINING PROTEIN-RELATED"/>
    <property type="match status" value="1"/>
</dbReference>
<feature type="domain" description="NlpC/P60" evidence="7">
    <location>
        <begin position="207"/>
        <end position="321"/>
    </location>
</feature>
<dbReference type="Gene3D" id="6.10.250.3150">
    <property type="match status" value="1"/>
</dbReference>
<keyword evidence="6" id="KW-0732">Signal</keyword>
<keyword evidence="5" id="KW-0175">Coiled coil</keyword>
<proteinExistence type="inferred from homology"/>
<dbReference type="SUPFAM" id="SSF54001">
    <property type="entry name" value="Cysteine proteinases"/>
    <property type="match status" value="1"/>
</dbReference>